<name>A0A383R9I0_PAEAL</name>
<organism evidence="4 5">
    <name type="scientific">Paenibacillus alvei</name>
    <name type="common">Bacillus alvei</name>
    <dbReference type="NCBI Taxonomy" id="44250"/>
    <lineage>
        <taxon>Bacteria</taxon>
        <taxon>Bacillati</taxon>
        <taxon>Bacillota</taxon>
        <taxon>Bacilli</taxon>
        <taxon>Bacillales</taxon>
        <taxon>Paenibacillaceae</taxon>
        <taxon>Paenibacillus</taxon>
    </lineage>
</organism>
<keyword evidence="1 4" id="KW-0808">Transferase</keyword>
<dbReference type="SUPFAM" id="SSF55729">
    <property type="entry name" value="Acyl-CoA N-acyltransferases (Nat)"/>
    <property type="match status" value="1"/>
</dbReference>
<dbReference type="Gene3D" id="3.40.630.30">
    <property type="match status" value="1"/>
</dbReference>
<proteinExistence type="predicted"/>
<evidence type="ECO:0000256" key="1">
    <source>
        <dbReference type="ARBA" id="ARBA00022679"/>
    </source>
</evidence>
<feature type="domain" description="N-acetyltransferase" evidence="3">
    <location>
        <begin position="2"/>
        <end position="144"/>
    </location>
</feature>
<dbReference type="PANTHER" id="PTHR43420">
    <property type="entry name" value="ACETYLTRANSFERASE"/>
    <property type="match status" value="1"/>
</dbReference>
<dbReference type="InterPro" id="IPR000182">
    <property type="entry name" value="GNAT_dom"/>
</dbReference>
<evidence type="ECO:0000256" key="2">
    <source>
        <dbReference type="ARBA" id="ARBA00023315"/>
    </source>
</evidence>
<gene>
    <name evidence="4" type="ORF">PBLR_11733</name>
</gene>
<dbReference type="PANTHER" id="PTHR43420:SF47">
    <property type="entry name" value="N-ACETYLTRANSFERASE DOMAIN-CONTAINING PROTEIN"/>
    <property type="match status" value="1"/>
</dbReference>
<dbReference type="RefSeq" id="WP_138185435.1">
    <property type="nucleotide sequence ID" value="NZ_LS992241.1"/>
</dbReference>
<dbReference type="Pfam" id="PF00583">
    <property type="entry name" value="Acetyltransf_1"/>
    <property type="match status" value="1"/>
</dbReference>
<dbReference type="EMBL" id="LS992241">
    <property type="protein sequence ID" value="SYX83311.1"/>
    <property type="molecule type" value="Genomic_DNA"/>
</dbReference>
<dbReference type="Proteomes" id="UP000304148">
    <property type="component" value="Chromosome"/>
</dbReference>
<accession>A0A383R9I0</accession>
<protein>
    <submittedName>
        <fullName evidence="4">GCN5-like N-acetyltransferase</fullName>
    </submittedName>
</protein>
<dbReference type="GO" id="GO:0016747">
    <property type="term" value="F:acyltransferase activity, transferring groups other than amino-acyl groups"/>
    <property type="evidence" value="ECO:0007669"/>
    <property type="project" value="InterPro"/>
</dbReference>
<dbReference type="InterPro" id="IPR016181">
    <property type="entry name" value="Acyl_CoA_acyltransferase"/>
</dbReference>
<evidence type="ECO:0000313" key="4">
    <source>
        <dbReference type="EMBL" id="SYX83311.1"/>
    </source>
</evidence>
<reference evidence="5" key="1">
    <citation type="submission" date="2018-08" db="EMBL/GenBank/DDBJ databases">
        <authorList>
            <person name="Chevrot R."/>
        </authorList>
    </citation>
    <scope>NUCLEOTIDE SEQUENCE [LARGE SCALE GENOMIC DNA]</scope>
</reference>
<evidence type="ECO:0000313" key="5">
    <source>
        <dbReference type="Proteomes" id="UP000304148"/>
    </source>
</evidence>
<keyword evidence="2" id="KW-0012">Acyltransferase</keyword>
<dbReference type="CDD" id="cd04301">
    <property type="entry name" value="NAT_SF"/>
    <property type="match status" value="1"/>
</dbReference>
<dbReference type="PROSITE" id="PS51186">
    <property type="entry name" value="GNAT"/>
    <property type="match status" value="1"/>
</dbReference>
<dbReference type="InterPro" id="IPR050680">
    <property type="entry name" value="YpeA/RimI_acetyltransf"/>
</dbReference>
<dbReference type="AlphaFoldDB" id="A0A383R9I0"/>
<sequence length="149" mass="17463">MITLRNIDQDNWEESINLRPSEEQSKFIASNLYSIAEVQFLPGFVAQAIYEDEQMIGFTMYGLDADDGNYWIYRFMIDEKHQSRGYGKQALLLLMEELRFKEDRTEVVFISYNPENERAKHLYASVGFVEQGLADWGEMMAKYQFEPSA</sequence>
<evidence type="ECO:0000259" key="3">
    <source>
        <dbReference type="PROSITE" id="PS51186"/>
    </source>
</evidence>